<keyword evidence="1" id="KW-0472">Membrane</keyword>
<feature type="transmembrane region" description="Helical" evidence="1">
    <location>
        <begin position="329"/>
        <end position="348"/>
    </location>
</feature>
<accession>A0ABN9VW61</accession>
<keyword evidence="1" id="KW-1133">Transmembrane helix</keyword>
<evidence type="ECO:0000256" key="1">
    <source>
        <dbReference type="SAM" id="Phobius"/>
    </source>
</evidence>
<sequence length="350" mass="38702">MPAWARRARAALPRGAMSLNPRELGTTGATLIFLYGLPNDLPRHVKGKLNGEHPNCSRPTIEFVRDLLGFIWLPVGVQLVFIFYMARLVLNAHSAASRLAEPDTPWFLITIAIVVHWFHCFGPLPLGVRALMFVHDAEGGTHEMAEGTVYDEDSDEDPLPPAQMGPRMTSAAQTLGPSTLMLGQSWALASRTDGDFGHQQLRDAVIKNKTIPGMRAVHEEVQTIEITVDGSHRPGGHHEWYVPVIASILIIFDKFLVPLLIVFIGGLFLCTSSSPGDLVLNSAAVVCINEIDEMVMLGGSYTSNLVWEVNLPLLPGWFRKWYSKLCREWAIVPFGVALFTMLVGRFVLIL</sequence>
<evidence type="ECO:0000313" key="2">
    <source>
        <dbReference type="EMBL" id="CAK0877816.1"/>
    </source>
</evidence>
<dbReference type="Proteomes" id="UP001189429">
    <property type="component" value="Unassembled WGS sequence"/>
</dbReference>
<organism evidence="2 3">
    <name type="scientific">Prorocentrum cordatum</name>
    <dbReference type="NCBI Taxonomy" id="2364126"/>
    <lineage>
        <taxon>Eukaryota</taxon>
        <taxon>Sar</taxon>
        <taxon>Alveolata</taxon>
        <taxon>Dinophyceae</taxon>
        <taxon>Prorocentrales</taxon>
        <taxon>Prorocentraceae</taxon>
        <taxon>Prorocentrum</taxon>
    </lineage>
</organism>
<protein>
    <submittedName>
        <fullName evidence="2">Uncharacterized protein</fullName>
    </submittedName>
</protein>
<feature type="transmembrane region" description="Helical" evidence="1">
    <location>
        <begin position="240"/>
        <end position="269"/>
    </location>
</feature>
<feature type="transmembrane region" description="Helical" evidence="1">
    <location>
        <begin position="67"/>
        <end position="86"/>
    </location>
</feature>
<keyword evidence="1" id="KW-0812">Transmembrane</keyword>
<reference evidence="2" key="1">
    <citation type="submission" date="2023-10" db="EMBL/GenBank/DDBJ databases">
        <authorList>
            <person name="Chen Y."/>
            <person name="Shah S."/>
            <person name="Dougan E. K."/>
            <person name="Thang M."/>
            <person name="Chan C."/>
        </authorList>
    </citation>
    <scope>NUCLEOTIDE SEQUENCE [LARGE SCALE GENOMIC DNA]</scope>
</reference>
<keyword evidence="3" id="KW-1185">Reference proteome</keyword>
<proteinExistence type="predicted"/>
<evidence type="ECO:0000313" key="3">
    <source>
        <dbReference type="Proteomes" id="UP001189429"/>
    </source>
</evidence>
<comment type="caution">
    <text evidence="2">The sequence shown here is derived from an EMBL/GenBank/DDBJ whole genome shotgun (WGS) entry which is preliminary data.</text>
</comment>
<gene>
    <name evidence="2" type="ORF">PCOR1329_LOCUS61769</name>
</gene>
<dbReference type="EMBL" id="CAUYUJ010017780">
    <property type="protein sequence ID" value="CAK0877816.1"/>
    <property type="molecule type" value="Genomic_DNA"/>
</dbReference>
<feature type="transmembrane region" description="Helical" evidence="1">
    <location>
        <begin position="106"/>
        <end position="126"/>
    </location>
</feature>
<name>A0ABN9VW61_9DINO</name>